<evidence type="ECO:0000313" key="2">
    <source>
        <dbReference type="EMBL" id="GEX11476.1"/>
    </source>
</evidence>
<proteinExistence type="predicted"/>
<evidence type="ECO:0008006" key="3">
    <source>
        <dbReference type="Google" id="ProtNLM"/>
    </source>
</evidence>
<organism evidence="2">
    <name type="scientific">Tanacetum cinerariifolium</name>
    <name type="common">Dalmatian daisy</name>
    <name type="synonym">Chrysanthemum cinerariifolium</name>
    <dbReference type="NCBI Taxonomy" id="118510"/>
    <lineage>
        <taxon>Eukaryota</taxon>
        <taxon>Viridiplantae</taxon>
        <taxon>Streptophyta</taxon>
        <taxon>Embryophyta</taxon>
        <taxon>Tracheophyta</taxon>
        <taxon>Spermatophyta</taxon>
        <taxon>Magnoliopsida</taxon>
        <taxon>eudicotyledons</taxon>
        <taxon>Gunneridae</taxon>
        <taxon>Pentapetalae</taxon>
        <taxon>asterids</taxon>
        <taxon>campanulids</taxon>
        <taxon>Asterales</taxon>
        <taxon>Asteraceae</taxon>
        <taxon>Asteroideae</taxon>
        <taxon>Anthemideae</taxon>
        <taxon>Anthemidinae</taxon>
        <taxon>Tanacetum</taxon>
    </lineage>
</organism>
<sequence>MFQRKSFRTHLIEYLLNRDSSIFSSSSKIDSLLDEFAGELTLLKSIPPGIDKTDCHPENEIHLTKRLLYDNSFPRPPEEFVSKNSNADIESFSPSPIPVKDSDSYMEEIDLSFNPDGPMPPSIEDNDDDFEGDNLFLERLLHDDLFPFGHS</sequence>
<dbReference type="EMBL" id="BKCJ010090262">
    <property type="protein sequence ID" value="GEX11476.1"/>
    <property type="molecule type" value="Genomic_DNA"/>
</dbReference>
<gene>
    <name evidence="2" type="ORF">Tci_283451</name>
</gene>
<comment type="caution">
    <text evidence="2">The sequence shown here is derived from an EMBL/GenBank/DDBJ whole genome shotgun (WGS) entry which is preliminary data.</text>
</comment>
<dbReference type="AlphaFoldDB" id="A0A699H1S2"/>
<evidence type="ECO:0000256" key="1">
    <source>
        <dbReference type="SAM" id="MobiDB-lite"/>
    </source>
</evidence>
<feature type="region of interest" description="Disordered" evidence="1">
    <location>
        <begin position="79"/>
        <end position="130"/>
    </location>
</feature>
<protein>
    <recommendedName>
        <fullName evidence="3">Reverse transcriptase domain-containing protein</fullName>
    </recommendedName>
</protein>
<reference evidence="2" key="1">
    <citation type="journal article" date="2019" name="Sci. Rep.">
        <title>Draft genome of Tanacetum cinerariifolium, the natural source of mosquito coil.</title>
        <authorList>
            <person name="Yamashiro T."/>
            <person name="Shiraishi A."/>
            <person name="Satake H."/>
            <person name="Nakayama K."/>
        </authorList>
    </citation>
    <scope>NUCLEOTIDE SEQUENCE</scope>
</reference>
<accession>A0A699H1S2</accession>
<name>A0A699H1S2_TANCI</name>
<feature type="compositionally biased region" description="Polar residues" evidence="1">
    <location>
        <begin position="82"/>
        <end position="94"/>
    </location>
</feature>